<dbReference type="AlphaFoldDB" id="A0AA41UKQ8"/>
<dbReference type="Proteomes" id="UP001165427">
    <property type="component" value="Unassembled WGS sequence"/>
</dbReference>
<sequence length="287" mass="32218">MEPVPGGVYLCQVNETVSCGACCGLYNVADPSRANLNRLLTRRTETFATLPRTVAAMDDFSHRVQDRECDKRPFPDFHHCPFIGLIGPRRSRVGCLLHPLAEGNNGIDWRGLSFYGGLACHSYFCPATRTLPARYKQLLRLVAQDWYLYGMVVTEADLVAAMLQWIEQRTGTLLEPSRAMGRPEARRRLTELLDLKLDWPFRPSGHDTPCHNFFSDPPHRRPSIDYRGLGVAPSPLDTMLRELVCAFDTPADLRHAELLLQDRLTAAARALMDAPTASPNAMKAKTR</sequence>
<dbReference type="EMBL" id="JALJRB010000016">
    <property type="protein sequence ID" value="MCJ8501687.1"/>
    <property type="molecule type" value="Genomic_DNA"/>
</dbReference>
<organism evidence="1 2">
    <name type="scientific">Desulfatitalea alkaliphila</name>
    <dbReference type="NCBI Taxonomy" id="2929485"/>
    <lineage>
        <taxon>Bacteria</taxon>
        <taxon>Pseudomonadati</taxon>
        <taxon>Thermodesulfobacteriota</taxon>
        <taxon>Desulfobacteria</taxon>
        <taxon>Desulfobacterales</taxon>
        <taxon>Desulfosarcinaceae</taxon>
        <taxon>Desulfatitalea</taxon>
    </lineage>
</organism>
<evidence type="ECO:0000313" key="1">
    <source>
        <dbReference type="EMBL" id="MCJ8501687.1"/>
    </source>
</evidence>
<comment type="caution">
    <text evidence="1">The sequence shown here is derived from an EMBL/GenBank/DDBJ whole genome shotgun (WGS) entry which is preliminary data.</text>
</comment>
<proteinExistence type="predicted"/>
<dbReference type="RefSeq" id="WP_246910404.1">
    <property type="nucleotide sequence ID" value="NZ_JALJRB010000016.1"/>
</dbReference>
<protein>
    <submittedName>
        <fullName evidence="1">Uncharacterized protein</fullName>
    </submittedName>
</protein>
<name>A0AA41UKQ8_9BACT</name>
<reference evidence="1" key="1">
    <citation type="submission" date="2022-04" db="EMBL/GenBank/DDBJ databases">
        <title>Desulfatitalea alkaliphila sp. nov., a novel anaerobic sulfate-reducing bacterium isolated from terrestrial mud volcano, Taman Peninsula, Russia.</title>
        <authorList>
            <person name="Khomyakova M.A."/>
            <person name="Merkel A.Y."/>
            <person name="Slobodkin A.I."/>
        </authorList>
    </citation>
    <scope>NUCLEOTIDE SEQUENCE</scope>
    <source>
        <strain evidence="1">M08but</strain>
    </source>
</reference>
<evidence type="ECO:0000313" key="2">
    <source>
        <dbReference type="Proteomes" id="UP001165427"/>
    </source>
</evidence>
<keyword evidence="2" id="KW-1185">Reference proteome</keyword>
<accession>A0AA41UKQ8</accession>
<gene>
    <name evidence="1" type="ORF">MRX98_13980</name>
</gene>